<dbReference type="SUPFAM" id="SSF56935">
    <property type="entry name" value="Porins"/>
    <property type="match status" value="1"/>
</dbReference>
<dbReference type="InterPro" id="IPR045748">
    <property type="entry name" value="DcaP"/>
</dbReference>
<name>A0A1D8D475_CHLLM</name>
<reference evidence="3" key="1">
    <citation type="submission" date="2016-09" db="EMBL/GenBank/DDBJ databases">
        <title>Genome sequence of Chlorobaculum limnaeum.</title>
        <authorList>
            <person name="Liu Z."/>
            <person name="Tank M."/>
            <person name="Bryant D.A."/>
        </authorList>
    </citation>
    <scope>NUCLEOTIDE SEQUENCE [LARGE SCALE GENOMIC DNA]</scope>
    <source>
        <strain evidence="3">DSM 1677</strain>
    </source>
</reference>
<dbReference type="EMBL" id="CP017305">
    <property type="protein sequence ID" value="AOS83104.1"/>
    <property type="molecule type" value="Genomic_DNA"/>
</dbReference>
<accession>A0A1D8D475</accession>
<gene>
    <name evidence="3" type="ORF">BIU88_02455</name>
</gene>
<evidence type="ECO:0000313" key="3">
    <source>
        <dbReference type="EMBL" id="AOS83104.1"/>
    </source>
</evidence>
<organism evidence="3 4">
    <name type="scientific">Chlorobaculum limnaeum</name>
    <dbReference type="NCBI Taxonomy" id="274537"/>
    <lineage>
        <taxon>Bacteria</taxon>
        <taxon>Pseudomonadati</taxon>
        <taxon>Chlorobiota</taxon>
        <taxon>Chlorobiia</taxon>
        <taxon>Chlorobiales</taxon>
        <taxon>Chlorobiaceae</taxon>
        <taxon>Chlorobaculum</taxon>
    </lineage>
</organism>
<sequence length="438" mass="46730">MNAKGSLRHTLLLAGALLGSSPAMAADTVEARIASLEKELAELKALVKAQPAAPSTSQTAAAPETARKPEVSSPATVTVSSGAKLQFYGFARFDASYDTGRITPGNIALYAPSEKTVNDDAEWNLTANATRIGMNLYGPDTETMKLTGNIEFDFLSYVGAENNSSPRLRHGYLKAFWPANDFSIIAGQTWDLNASLIPFVDDPAIMWDAGNIGGRHPQLRLTKGFKSGQKSRVEVAVAAARTIGETNGSGADSGKDAAMPSLQGRLALSTPLLVSGKPASIAVSGHYGQEEWDTDADGSHETLDSWSCVLELSLPLSDRLLFASELFTGENLDDYWGGIGQGRNGVTAIRSRGGWAALRYAASPETTLSIGAGMDDPNDDDVLSITGRTLNETQFISVTHRITPNFILGGQLSRWRTDYKDAKEGDAVRAQTSVTYSF</sequence>
<dbReference type="STRING" id="274537.BIU88_02455"/>
<keyword evidence="2" id="KW-0732">Signal</keyword>
<evidence type="ECO:0000256" key="2">
    <source>
        <dbReference type="SAM" id="SignalP"/>
    </source>
</evidence>
<feature type="chain" id="PRO_5009106570" description="Porin" evidence="2">
    <location>
        <begin position="26"/>
        <end position="438"/>
    </location>
</feature>
<dbReference type="KEGG" id="clz:BIU88_02455"/>
<feature type="signal peptide" evidence="2">
    <location>
        <begin position="1"/>
        <end position="25"/>
    </location>
</feature>
<evidence type="ECO:0000256" key="1">
    <source>
        <dbReference type="SAM" id="MobiDB-lite"/>
    </source>
</evidence>
<keyword evidence="4" id="KW-1185">Reference proteome</keyword>
<dbReference type="RefSeq" id="WP_069808830.1">
    <property type="nucleotide sequence ID" value="NZ_CP017305.1"/>
</dbReference>
<feature type="region of interest" description="Disordered" evidence="1">
    <location>
        <begin position="52"/>
        <end position="74"/>
    </location>
</feature>
<evidence type="ECO:0000313" key="4">
    <source>
        <dbReference type="Proteomes" id="UP000095185"/>
    </source>
</evidence>
<protein>
    <recommendedName>
        <fullName evidence="5">Porin</fullName>
    </recommendedName>
</protein>
<dbReference type="Pfam" id="PF19577">
    <property type="entry name" value="DcaP"/>
    <property type="match status" value="1"/>
</dbReference>
<dbReference type="AlphaFoldDB" id="A0A1D8D475"/>
<feature type="compositionally biased region" description="Low complexity" evidence="1">
    <location>
        <begin position="52"/>
        <end position="64"/>
    </location>
</feature>
<dbReference type="Proteomes" id="UP000095185">
    <property type="component" value="Chromosome"/>
</dbReference>
<evidence type="ECO:0008006" key="5">
    <source>
        <dbReference type="Google" id="ProtNLM"/>
    </source>
</evidence>
<proteinExistence type="predicted"/>